<keyword evidence="3" id="KW-1185">Reference proteome</keyword>
<dbReference type="Proteomes" id="UP001152797">
    <property type="component" value="Unassembled WGS sequence"/>
</dbReference>
<reference evidence="2" key="2">
    <citation type="submission" date="2024-04" db="EMBL/GenBank/DDBJ databases">
        <authorList>
            <person name="Chen Y."/>
            <person name="Shah S."/>
            <person name="Dougan E. K."/>
            <person name="Thang M."/>
            <person name="Chan C."/>
        </authorList>
    </citation>
    <scope>NUCLEOTIDE SEQUENCE [LARGE SCALE GENOMIC DNA]</scope>
</reference>
<dbReference type="EMBL" id="CAMXCT020002260">
    <property type="protein sequence ID" value="CAL1150275.1"/>
    <property type="molecule type" value="Genomic_DNA"/>
</dbReference>
<sequence>MAHDVSKTVAFLATYCQELVQLQKPTLESLLKSNRASQVPTLAVEQRQLLEDWEFVLCDMSRLDAAECIQQLGAATLEGVLRSREVKSDPMAVFMLVLLERYSESFTLEHKETIAMWEAQFCRISAEAQQRVRRTCAQAFARAEKFFAKFAAEIVQLQKQTLRDVVMSNQANSYVERKQANNFFVRDFHLLTVEERDLLEDWEFVLCKMSTLEAVAFLSRLQRCFKRVESLLTEQGEALKKIGARNLQLALRSRHMLQFPMSTFARVFLEGYSDEVAAEQMETVAAWEEELKNCVNPGQPAAKQRALLVRQH</sequence>
<dbReference type="EMBL" id="CAMXCT030002260">
    <property type="protein sequence ID" value="CAL4784212.1"/>
    <property type="molecule type" value="Genomic_DNA"/>
</dbReference>
<evidence type="ECO:0000313" key="3">
    <source>
        <dbReference type="Proteomes" id="UP001152797"/>
    </source>
</evidence>
<comment type="caution">
    <text evidence="1">The sequence shown here is derived from an EMBL/GenBank/DDBJ whole genome shotgun (WGS) entry which is preliminary data.</text>
</comment>
<name>A0A9P1CSJ6_9DINO</name>
<evidence type="ECO:0000313" key="2">
    <source>
        <dbReference type="EMBL" id="CAL1150275.1"/>
    </source>
</evidence>
<protein>
    <submittedName>
        <fullName evidence="1">Uncharacterized protein</fullName>
    </submittedName>
</protein>
<organism evidence="1">
    <name type="scientific">Cladocopium goreaui</name>
    <dbReference type="NCBI Taxonomy" id="2562237"/>
    <lineage>
        <taxon>Eukaryota</taxon>
        <taxon>Sar</taxon>
        <taxon>Alveolata</taxon>
        <taxon>Dinophyceae</taxon>
        <taxon>Suessiales</taxon>
        <taxon>Symbiodiniaceae</taxon>
        <taxon>Cladocopium</taxon>
    </lineage>
</organism>
<reference evidence="1" key="1">
    <citation type="submission" date="2022-10" db="EMBL/GenBank/DDBJ databases">
        <authorList>
            <person name="Chen Y."/>
            <person name="Dougan E. K."/>
            <person name="Chan C."/>
            <person name="Rhodes N."/>
            <person name="Thang M."/>
        </authorList>
    </citation>
    <scope>NUCLEOTIDE SEQUENCE</scope>
</reference>
<dbReference type="EMBL" id="CAMXCT010002260">
    <property type="protein sequence ID" value="CAI3996900.1"/>
    <property type="molecule type" value="Genomic_DNA"/>
</dbReference>
<accession>A0A9P1CSJ6</accession>
<gene>
    <name evidence="1" type="ORF">C1SCF055_LOCUS23333</name>
</gene>
<evidence type="ECO:0000313" key="1">
    <source>
        <dbReference type="EMBL" id="CAI3996900.1"/>
    </source>
</evidence>
<dbReference type="AlphaFoldDB" id="A0A9P1CSJ6"/>
<proteinExistence type="predicted"/>